<dbReference type="InterPro" id="IPR028082">
    <property type="entry name" value="Peripla_BP_I"/>
</dbReference>
<dbReference type="InterPro" id="IPR051010">
    <property type="entry name" value="BCAA_transport"/>
</dbReference>
<feature type="domain" description="Leucine-binding protein" evidence="5">
    <location>
        <begin position="44"/>
        <end position="369"/>
    </location>
</feature>
<dbReference type="AlphaFoldDB" id="A0A4R6B5S6"/>
<dbReference type="Pfam" id="PF13458">
    <property type="entry name" value="Peripla_BP_6"/>
    <property type="match status" value="1"/>
</dbReference>
<protein>
    <submittedName>
        <fullName evidence="6">Penicillin-binding protein activator</fullName>
    </submittedName>
</protein>
<dbReference type="PANTHER" id="PTHR30483:SF6">
    <property type="entry name" value="PERIPLASMIC BINDING PROTEIN OF ABC TRANSPORTER FOR NATURAL AMINO ACIDS"/>
    <property type="match status" value="1"/>
</dbReference>
<dbReference type="CDD" id="cd06339">
    <property type="entry name" value="PBP1_YraM_LppC_lipoprotein-like"/>
    <property type="match status" value="1"/>
</dbReference>
<sequence length="388" mass="39031">MASTTRKIGRRAMIRSLGAFTAVSALAACDPGALGNVGGGSGSVQVALLVPSSAGDGNVQFLAQNLVNAAKLAVADLEGVSVDLKIYDTAGSPERAGQVAAQAVAEGADVIAGPLFAGAANAAGLAAAPKGIPVLSFSNNPTIAGGNVFVMGPTFENTARRILGYARQQGKSNVLIFYGETEAERLGRDAIMRAAQDYGMSIAGTTGFAMSQEGVVAAVPSVAQQARSTGADLLFLTSNTDTALPIVAQLLPENGLPPEQIQYAGLTRWDVPASALSLPGVQGGWFALPDTTAVNSFGSRYSAAYGQAPHSIAGLGYDAIAAIGALVGSGQKITPANLTQGRGFAGASGAFRFLANGSNQRALSIGTIENKSLRIIDAAPSSFGSAGS</sequence>
<dbReference type="EMBL" id="SMZO01000001">
    <property type="protein sequence ID" value="TDL91441.1"/>
    <property type="molecule type" value="Genomic_DNA"/>
</dbReference>
<evidence type="ECO:0000313" key="6">
    <source>
        <dbReference type="EMBL" id="TDL91441.1"/>
    </source>
</evidence>
<dbReference type="GO" id="GO:0006865">
    <property type="term" value="P:amino acid transport"/>
    <property type="evidence" value="ECO:0007669"/>
    <property type="project" value="UniProtKB-KW"/>
</dbReference>
<keyword evidence="2 4" id="KW-0732">Signal</keyword>
<dbReference type="PANTHER" id="PTHR30483">
    <property type="entry name" value="LEUCINE-SPECIFIC-BINDING PROTEIN"/>
    <property type="match status" value="1"/>
</dbReference>
<evidence type="ECO:0000259" key="5">
    <source>
        <dbReference type="Pfam" id="PF13458"/>
    </source>
</evidence>
<comment type="similarity">
    <text evidence="1">Belongs to the leucine-binding protein family.</text>
</comment>
<reference evidence="6 7" key="1">
    <citation type="submission" date="2019-03" db="EMBL/GenBank/DDBJ databases">
        <title>Rhodobacteraceae bacterium SM1902, a new member of the family Rhodobacteraceae isolated from Yantai.</title>
        <authorList>
            <person name="Sun Y."/>
        </authorList>
    </citation>
    <scope>NUCLEOTIDE SEQUENCE [LARGE SCALE GENOMIC DNA]</scope>
    <source>
        <strain evidence="6 7">SM1902</strain>
    </source>
</reference>
<dbReference type="Proteomes" id="UP000294562">
    <property type="component" value="Unassembled WGS sequence"/>
</dbReference>
<dbReference type="Gene3D" id="3.40.50.2300">
    <property type="match status" value="2"/>
</dbReference>
<evidence type="ECO:0000256" key="1">
    <source>
        <dbReference type="ARBA" id="ARBA00010062"/>
    </source>
</evidence>
<evidence type="ECO:0000313" key="7">
    <source>
        <dbReference type="Proteomes" id="UP000294562"/>
    </source>
</evidence>
<comment type="caution">
    <text evidence="6">The sequence shown here is derived from an EMBL/GenBank/DDBJ whole genome shotgun (WGS) entry which is preliminary data.</text>
</comment>
<feature type="chain" id="PRO_5020198680" evidence="4">
    <location>
        <begin position="28"/>
        <end position="388"/>
    </location>
</feature>
<proteinExistence type="inferred from homology"/>
<dbReference type="RefSeq" id="WP_133340945.1">
    <property type="nucleotide sequence ID" value="NZ_SMZO01000001.1"/>
</dbReference>
<name>A0A4R6B5S6_9RHOB</name>
<evidence type="ECO:0000256" key="4">
    <source>
        <dbReference type="SAM" id="SignalP"/>
    </source>
</evidence>
<keyword evidence="3" id="KW-0813">Transport</keyword>
<gene>
    <name evidence="6" type="ORF">E2L05_00610</name>
</gene>
<keyword evidence="3" id="KW-0029">Amino-acid transport</keyword>
<keyword evidence="7" id="KW-1185">Reference proteome</keyword>
<dbReference type="InterPro" id="IPR028081">
    <property type="entry name" value="Leu-bd"/>
</dbReference>
<accession>A0A4R6B5S6</accession>
<feature type="signal peptide" evidence="4">
    <location>
        <begin position="1"/>
        <end position="27"/>
    </location>
</feature>
<organism evidence="6 7">
    <name type="scientific">Meridianimarinicoccus aquatilis</name>
    <dbReference type="NCBI Taxonomy" id="2552766"/>
    <lineage>
        <taxon>Bacteria</taxon>
        <taxon>Pseudomonadati</taxon>
        <taxon>Pseudomonadota</taxon>
        <taxon>Alphaproteobacteria</taxon>
        <taxon>Rhodobacterales</taxon>
        <taxon>Paracoccaceae</taxon>
        <taxon>Meridianimarinicoccus</taxon>
    </lineage>
</organism>
<evidence type="ECO:0000256" key="3">
    <source>
        <dbReference type="ARBA" id="ARBA00022970"/>
    </source>
</evidence>
<dbReference type="OrthoDB" id="7210494at2"/>
<evidence type="ECO:0000256" key="2">
    <source>
        <dbReference type="ARBA" id="ARBA00022729"/>
    </source>
</evidence>
<dbReference type="PROSITE" id="PS51257">
    <property type="entry name" value="PROKAR_LIPOPROTEIN"/>
    <property type="match status" value="1"/>
</dbReference>
<dbReference type="SUPFAM" id="SSF53822">
    <property type="entry name" value="Periplasmic binding protein-like I"/>
    <property type="match status" value="1"/>
</dbReference>